<evidence type="ECO:0000313" key="2">
    <source>
        <dbReference type="EMBL" id="CAG6745022.1"/>
    </source>
</evidence>
<reference evidence="2" key="1">
    <citation type="submission" date="2021-05" db="EMBL/GenBank/DDBJ databases">
        <authorList>
            <person name="Alioto T."/>
            <person name="Alioto T."/>
            <person name="Gomez Garrido J."/>
        </authorList>
    </citation>
    <scope>NUCLEOTIDE SEQUENCE</scope>
</reference>
<dbReference type="EMBL" id="HBUF01481679">
    <property type="protein sequence ID" value="CAG6745022.1"/>
    <property type="molecule type" value="Transcribed_RNA"/>
</dbReference>
<sequence length="99" mass="11541">MSNFLNFFLSILFWLSQRKQKDQISTNNKWFFFNSVSYHGMTQVTNLCHCKELNLGLRMLSENSDHCSMGAVFQLPIKPNHSCIYLMIFGLIPKVFLVS</sequence>
<feature type="signal peptide" evidence="1">
    <location>
        <begin position="1"/>
        <end position="21"/>
    </location>
</feature>
<evidence type="ECO:0000256" key="1">
    <source>
        <dbReference type="SAM" id="SignalP"/>
    </source>
</evidence>
<feature type="chain" id="PRO_5034985767" evidence="1">
    <location>
        <begin position="22"/>
        <end position="99"/>
    </location>
</feature>
<name>A0A8D8ZCV1_9HEMI</name>
<accession>A0A8D8ZCV1</accession>
<keyword evidence="1" id="KW-0732">Signal</keyword>
<dbReference type="AlphaFoldDB" id="A0A8D8ZCV1"/>
<proteinExistence type="predicted"/>
<organism evidence="2">
    <name type="scientific">Cacopsylla melanoneura</name>
    <dbReference type="NCBI Taxonomy" id="428564"/>
    <lineage>
        <taxon>Eukaryota</taxon>
        <taxon>Metazoa</taxon>
        <taxon>Ecdysozoa</taxon>
        <taxon>Arthropoda</taxon>
        <taxon>Hexapoda</taxon>
        <taxon>Insecta</taxon>
        <taxon>Pterygota</taxon>
        <taxon>Neoptera</taxon>
        <taxon>Paraneoptera</taxon>
        <taxon>Hemiptera</taxon>
        <taxon>Sternorrhyncha</taxon>
        <taxon>Psylloidea</taxon>
        <taxon>Psyllidae</taxon>
        <taxon>Psyllinae</taxon>
        <taxon>Cacopsylla</taxon>
    </lineage>
</organism>
<protein>
    <submittedName>
        <fullName evidence="2">Uncharacterized protein</fullName>
    </submittedName>
</protein>